<feature type="transmembrane region" description="Helical" evidence="8">
    <location>
        <begin position="92"/>
        <end position="114"/>
    </location>
</feature>
<accession>A0A9Q0MQJ1</accession>
<dbReference type="OrthoDB" id="413361at2759"/>
<comment type="subcellular location">
    <subcellularLocation>
        <location evidence="1">Cell membrane</location>
        <topology evidence="1">Multi-pass membrane protein</topology>
    </subcellularLocation>
</comment>
<dbReference type="AlphaFoldDB" id="A0A9Q0MQJ1"/>
<keyword evidence="2" id="KW-1003">Cell membrane</keyword>
<evidence type="ECO:0000256" key="6">
    <source>
        <dbReference type="ARBA" id="ARBA00023170"/>
    </source>
</evidence>
<reference evidence="9" key="1">
    <citation type="submission" date="2022-07" db="EMBL/GenBank/DDBJ databases">
        <authorList>
            <person name="Trinca V."/>
            <person name="Uliana J.V.C."/>
            <person name="Torres T.T."/>
            <person name="Ward R.J."/>
            <person name="Monesi N."/>
        </authorList>
    </citation>
    <scope>NUCLEOTIDE SEQUENCE</scope>
    <source>
        <strain evidence="9">HSMRA1968</strain>
        <tissue evidence="9">Whole embryos</tissue>
    </source>
</reference>
<dbReference type="Gene3D" id="3.40.190.10">
    <property type="entry name" value="Periplasmic binding protein-like II"/>
    <property type="match status" value="1"/>
</dbReference>
<evidence type="ECO:0000256" key="2">
    <source>
        <dbReference type="ARBA" id="ARBA00022475"/>
    </source>
</evidence>
<evidence type="ECO:0000256" key="8">
    <source>
        <dbReference type="SAM" id="Phobius"/>
    </source>
</evidence>
<dbReference type="Proteomes" id="UP001151699">
    <property type="component" value="Chromosome C"/>
</dbReference>
<comment type="caution">
    <text evidence="9">The sequence shown here is derived from an EMBL/GenBank/DDBJ whole genome shotgun (WGS) entry which is preliminary data.</text>
</comment>
<keyword evidence="6 9" id="KW-0675">Receptor</keyword>
<evidence type="ECO:0000256" key="5">
    <source>
        <dbReference type="ARBA" id="ARBA00023136"/>
    </source>
</evidence>
<dbReference type="GO" id="GO:0005886">
    <property type="term" value="C:plasma membrane"/>
    <property type="evidence" value="ECO:0007669"/>
    <property type="project" value="UniProtKB-SubCell"/>
</dbReference>
<evidence type="ECO:0000256" key="7">
    <source>
        <dbReference type="ARBA" id="ARBA00023180"/>
    </source>
</evidence>
<evidence type="ECO:0000256" key="3">
    <source>
        <dbReference type="ARBA" id="ARBA00022692"/>
    </source>
</evidence>
<dbReference type="EMBL" id="WJQU01000004">
    <property type="protein sequence ID" value="KAJ6635144.1"/>
    <property type="molecule type" value="Genomic_DNA"/>
</dbReference>
<dbReference type="SUPFAM" id="SSF53850">
    <property type="entry name" value="Periplasmic binding protein-like II"/>
    <property type="match status" value="1"/>
</dbReference>
<evidence type="ECO:0000313" key="9">
    <source>
        <dbReference type="EMBL" id="KAJ6635144.1"/>
    </source>
</evidence>
<keyword evidence="4 8" id="KW-1133">Transmembrane helix</keyword>
<keyword evidence="7" id="KW-0325">Glycoprotein</keyword>
<sequence length="115" mass="13261">MSRYMYRLFVLMMEKYNFKVNLRLAHLWGLRDADGNWHGAVGALNRSQVDFCITGLRWANERYGVYEQTAAAYYAQFLFIFRHPKSVDSISVFLSPFDLTVWIAITLLGVGSAVL</sequence>
<evidence type="ECO:0000313" key="10">
    <source>
        <dbReference type="Proteomes" id="UP001151699"/>
    </source>
</evidence>
<keyword evidence="5 8" id="KW-0472">Membrane</keyword>
<gene>
    <name evidence="9" type="primary">grid2</name>
    <name evidence="9" type="ORF">Bhyg_13727</name>
</gene>
<evidence type="ECO:0000256" key="4">
    <source>
        <dbReference type="ARBA" id="ARBA00022989"/>
    </source>
</evidence>
<keyword evidence="10" id="KW-1185">Reference proteome</keyword>
<name>A0A9Q0MQJ1_9DIPT</name>
<organism evidence="9 10">
    <name type="scientific">Pseudolycoriella hygida</name>
    <dbReference type="NCBI Taxonomy" id="35572"/>
    <lineage>
        <taxon>Eukaryota</taxon>
        <taxon>Metazoa</taxon>
        <taxon>Ecdysozoa</taxon>
        <taxon>Arthropoda</taxon>
        <taxon>Hexapoda</taxon>
        <taxon>Insecta</taxon>
        <taxon>Pterygota</taxon>
        <taxon>Neoptera</taxon>
        <taxon>Endopterygota</taxon>
        <taxon>Diptera</taxon>
        <taxon>Nematocera</taxon>
        <taxon>Sciaroidea</taxon>
        <taxon>Sciaridae</taxon>
        <taxon>Pseudolycoriella</taxon>
    </lineage>
</organism>
<dbReference type="PANTHER" id="PTHR42643">
    <property type="entry name" value="IONOTROPIC RECEPTOR 20A-RELATED"/>
    <property type="match status" value="1"/>
</dbReference>
<evidence type="ECO:0000256" key="1">
    <source>
        <dbReference type="ARBA" id="ARBA00004651"/>
    </source>
</evidence>
<dbReference type="InterPro" id="IPR052192">
    <property type="entry name" value="Insect_Ionotropic_Sensory_Rcpt"/>
</dbReference>
<proteinExistence type="predicted"/>
<feature type="non-terminal residue" evidence="9">
    <location>
        <position position="1"/>
    </location>
</feature>
<protein>
    <submittedName>
        <fullName evidence="9">Glutamate receptor ionotropic, delta-2</fullName>
    </submittedName>
</protein>
<dbReference type="PANTHER" id="PTHR42643:SF33">
    <property type="entry name" value="GLUTAMATE RECEPTOR 2-LIKE PROTEIN"/>
    <property type="match status" value="1"/>
</dbReference>
<keyword evidence="3 8" id="KW-0812">Transmembrane</keyword>